<feature type="transmembrane region" description="Helical" evidence="1">
    <location>
        <begin position="295"/>
        <end position="315"/>
    </location>
</feature>
<dbReference type="Gene3D" id="2.160.20.80">
    <property type="entry name" value="E3 ubiquitin-protein ligase SopA"/>
    <property type="match status" value="1"/>
</dbReference>
<keyword evidence="1" id="KW-0472">Membrane</keyword>
<feature type="domain" description="Potassium channel" evidence="2">
    <location>
        <begin position="231"/>
        <end position="319"/>
    </location>
</feature>
<name>A0A160F000_AERVE</name>
<evidence type="ECO:0000256" key="1">
    <source>
        <dbReference type="SAM" id="Phobius"/>
    </source>
</evidence>
<keyword evidence="1" id="KW-1133">Transmembrane helix</keyword>
<reference evidence="3 5" key="1">
    <citation type="journal article" date="2016" name="J. Clin. Microbiol.">
        <title>Detection and Whole-Genome Sequencing of Carbapenemase-Producing Aeromonas hydrophila Isolates from Routine Perirectal Surveillance Culture.</title>
        <authorList>
            <person name="Hughes H.Y."/>
            <person name="Conlan S.P."/>
            <person name="Lau A.F."/>
            <person name="Dekker J.P."/>
            <person name="Michelin A.V."/>
            <person name="Youn J.H."/>
            <person name="Henderson D.K."/>
            <person name="Frank K.M."/>
            <person name="Segre J.A."/>
            <person name="Palmore T.N."/>
        </authorList>
    </citation>
    <scope>NUCLEOTIDE SEQUENCE [LARGE SCALE GENOMIC DNA]</scope>
    <source>
        <strain evidence="3 5">AVNIH1</strain>
    </source>
</reference>
<evidence type="ECO:0000313" key="6">
    <source>
        <dbReference type="Proteomes" id="UP000281725"/>
    </source>
</evidence>
<evidence type="ECO:0000259" key="2">
    <source>
        <dbReference type="Pfam" id="PF07885"/>
    </source>
</evidence>
<dbReference type="InterPro" id="IPR013099">
    <property type="entry name" value="K_chnl_dom"/>
</dbReference>
<feature type="transmembrane region" description="Helical" evidence="1">
    <location>
        <begin position="225"/>
        <end position="243"/>
    </location>
</feature>
<dbReference type="EMBL" id="RAWX01000001">
    <property type="protein sequence ID" value="RKJ91075.1"/>
    <property type="molecule type" value="Genomic_DNA"/>
</dbReference>
<dbReference type="SUPFAM" id="SSF81324">
    <property type="entry name" value="Voltage-gated potassium channels"/>
    <property type="match status" value="1"/>
</dbReference>
<dbReference type="STRING" id="654.AMS64_13005"/>
<dbReference type="RefSeq" id="WP_064339799.1">
    <property type="nucleotide sequence ID" value="NZ_CAWQUQ010000001.1"/>
</dbReference>
<evidence type="ECO:0000313" key="4">
    <source>
        <dbReference type="EMBL" id="RKJ91075.1"/>
    </source>
</evidence>
<reference evidence="4 6" key="2">
    <citation type="submission" date="2018-09" db="EMBL/GenBank/DDBJ databases">
        <title>Genome sequencing of Aeromonas veronii MS-17-88.</title>
        <authorList>
            <person name="Tekedar H.C."/>
            <person name="Arick M.A."/>
            <person name="Hsu C.-Y."/>
            <person name="Thrash A."/>
            <person name="Karsi A."/>
            <person name="Lawrence M.L."/>
            <person name="Abdelhamed H."/>
        </authorList>
    </citation>
    <scope>NUCLEOTIDE SEQUENCE [LARGE SCALE GENOMIC DNA]</scope>
    <source>
        <strain evidence="4 6">MS 17-88</strain>
    </source>
</reference>
<dbReference type="Gene3D" id="1.10.287.70">
    <property type="match status" value="1"/>
</dbReference>
<proteinExistence type="predicted"/>
<protein>
    <submittedName>
        <fullName evidence="4">Pentapeptide repeat-containing protein</fullName>
    </submittedName>
    <submittedName>
        <fullName evidence="3">Potassium transporter Kef</fullName>
    </submittedName>
</protein>
<gene>
    <name evidence="4" type="ORF">D6R50_00120</name>
    <name evidence="3" type="ORF">WM43_19585</name>
</gene>
<sequence>MAMCRYLVADGRHCSEEAGEHDLCHWHDPHHTHQEARTAEALEQYVRAGGLCHGLQLSRANLAGLNLVNKESDQGFLLEQCNLYRANLRGGHLYGLRMKGGSLMKADLSDANLQCATLDDVNLLGIRWHNTRLDNMQTGKRVMQDRKGRRERDPKQARIWFKEAEETYRDLRKASEAQGIFTMSGNYIQQELTMRRLQLPFWSTQRFTSWVVDLFCGYGEAPMRVVLFSLLLIFICSIFYFFCGLHFQGEHLIYQPGAPLEQNAIFLLECLYYSVVTFTTLGYGDFTPVGLSRIFAAFEAFTGSFTLALFVVVFVKKMTR</sequence>
<dbReference type="EMBL" id="CP014774">
    <property type="protein sequence ID" value="ANB54695.1"/>
    <property type="molecule type" value="Genomic_DNA"/>
</dbReference>
<dbReference type="Proteomes" id="UP000281725">
    <property type="component" value="Unassembled WGS sequence"/>
</dbReference>
<dbReference type="AlphaFoldDB" id="A0A160F000"/>
<accession>A0A160F000</accession>
<keyword evidence="1" id="KW-0812">Transmembrane</keyword>
<dbReference type="Proteomes" id="UP000076809">
    <property type="component" value="Chromosome"/>
</dbReference>
<evidence type="ECO:0000313" key="5">
    <source>
        <dbReference type="Proteomes" id="UP000076809"/>
    </source>
</evidence>
<organism evidence="4 6">
    <name type="scientific">Aeromonas veronii</name>
    <dbReference type="NCBI Taxonomy" id="654"/>
    <lineage>
        <taxon>Bacteria</taxon>
        <taxon>Pseudomonadati</taxon>
        <taxon>Pseudomonadota</taxon>
        <taxon>Gammaproteobacteria</taxon>
        <taxon>Aeromonadales</taxon>
        <taxon>Aeromonadaceae</taxon>
        <taxon>Aeromonas</taxon>
    </lineage>
</organism>
<evidence type="ECO:0000313" key="3">
    <source>
        <dbReference type="EMBL" id="ANB54695.1"/>
    </source>
</evidence>
<feature type="transmembrane region" description="Helical" evidence="1">
    <location>
        <begin position="264"/>
        <end position="283"/>
    </location>
</feature>
<dbReference type="Pfam" id="PF07885">
    <property type="entry name" value="Ion_trans_2"/>
    <property type="match status" value="1"/>
</dbReference>
<dbReference type="SUPFAM" id="SSF141571">
    <property type="entry name" value="Pentapeptide repeat-like"/>
    <property type="match status" value="1"/>
</dbReference>